<dbReference type="Gene3D" id="3.40.50.1000">
    <property type="entry name" value="HAD superfamily/HAD-like"/>
    <property type="match status" value="1"/>
</dbReference>
<dbReference type="NCBIfam" id="TIGR01494">
    <property type="entry name" value="ATPase_P-type"/>
    <property type="match status" value="2"/>
</dbReference>
<organism evidence="8 9">
    <name type="scientific">Fructilactobacillus florum DSM 22689 = JCM 16035</name>
    <dbReference type="NCBI Taxonomy" id="1423745"/>
    <lineage>
        <taxon>Bacteria</taxon>
        <taxon>Bacillati</taxon>
        <taxon>Bacillota</taxon>
        <taxon>Bacilli</taxon>
        <taxon>Lactobacillales</taxon>
        <taxon>Lactobacillaceae</taxon>
        <taxon>Fructilactobacillus</taxon>
    </lineage>
</organism>
<evidence type="ECO:0000313" key="9">
    <source>
        <dbReference type="Proteomes" id="UP000051586"/>
    </source>
</evidence>
<keyword evidence="2 6" id="KW-0812">Transmembrane</keyword>
<dbReference type="SFLD" id="SFLDG00002">
    <property type="entry name" value="C1.7:_P-type_atpase_like"/>
    <property type="match status" value="1"/>
</dbReference>
<keyword evidence="5 6" id="KW-0472">Membrane</keyword>
<dbReference type="InterPro" id="IPR018303">
    <property type="entry name" value="ATPase_P-typ_P_site"/>
</dbReference>
<evidence type="ECO:0000256" key="4">
    <source>
        <dbReference type="ARBA" id="ARBA00022989"/>
    </source>
</evidence>
<accession>A0A0R2CIR4</accession>
<dbReference type="Gene3D" id="3.40.1110.10">
    <property type="entry name" value="Calcium-transporting ATPase, cytoplasmic domain N"/>
    <property type="match status" value="1"/>
</dbReference>
<dbReference type="InterPro" id="IPR023298">
    <property type="entry name" value="ATPase_P-typ_TM_dom_sf"/>
</dbReference>
<dbReference type="InterPro" id="IPR059000">
    <property type="entry name" value="ATPase_P-type_domA"/>
</dbReference>
<dbReference type="PRINTS" id="PR00120">
    <property type="entry name" value="HATPASE"/>
</dbReference>
<feature type="transmembrane region" description="Helical" evidence="6">
    <location>
        <begin position="751"/>
        <end position="771"/>
    </location>
</feature>
<dbReference type="PROSITE" id="PS00154">
    <property type="entry name" value="ATPASE_E1_E2"/>
    <property type="match status" value="1"/>
</dbReference>
<keyword evidence="4 6" id="KW-1133">Transmembrane helix</keyword>
<feature type="transmembrane region" description="Helical" evidence="6">
    <location>
        <begin position="220"/>
        <end position="241"/>
    </location>
</feature>
<dbReference type="EMBL" id="AYZI01000011">
    <property type="protein sequence ID" value="KRM89876.1"/>
    <property type="molecule type" value="Genomic_DNA"/>
</dbReference>
<dbReference type="InterPro" id="IPR001757">
    <property type="entry name" value="P_typ_ATPase"/>
</dbReference>
<dbReference type="InterPro" id="IPR023214">
    <property type="entry name" value="HAD_sf"/>
</dbReference>
<sequence length="791" mass="85768">MLEKDVKEEALLSDQHYSGLSSAEVAAKVAAGQKNTPPPALTKTVGQIVVSNVFNLFNFINLVLGLLVFTTGSYKNLLFLLIAFLNSLIGIIQEVRSKRQVDKMALLSQAHSRVVRDGETVEIPSEQLVLDDVIQLTLGDQIPVDGVILATKELEVDESQITGESNPINKPNGASVISGSFVVGGHAVMQATKVGDDTFVNSLTAKAKTTSRKKSVLLDLINKIIRILTVIIIPLGLALFTSRILRGVSWNDAILGTVAAMIGMIPEGLVLLSSVTLAVSAYRLARRKVLVRDLASIETLARVDTLCLDKTGTITSGELKFDRLEQLATGTTTATIAPLLGSVLREVGDTNATAMALQKEFMQANQVASRIIPFSSARKWSGAQLADGKNYVLGAPQFVLQMSSNESNQVHELATQGLRVLAFATAETMTETSLSKTKLIAFVILSDVIRSDAPETLRYFANQGVTLRLISGDDPTTVASIASRVGVTQADQYVDMSTVKTPNYPKLVAHNRVFGRVKPEQKEQLIRAMQQAGKTVAMTGDGVNDILALKQADCGIAMATGNESTKSIADFVLINSNFSAMVNVLKEGRRVINNIDNIASLYLIKTMFSVILSVIFLFLARNYPFQPIQLTPINSLMVGVPSFFLAMAPEFHPIRNRFVSGIIAIAIPSALCVVVDVLLLGGLGPFLGLSAPSIASLNVLVTGFVCWQAMLLISRPWNRYKLMVVSISITLFLAVFIFLGPLFSLTGLNNWVALLVGAVMILLINPMFLLLQRVVNWSWQRLTIWRSALKK</sequence>
<reference evidence="8 9" key="1">
    <citation type="journal article" date="2015" name="Genome Announc.">
        <title>Expanding the biotechnology potential of lactobacilli through comparative genomics of 213 strains and associated genera.</title>
        <authorList>
            <person name="Sun Z."/>
            <person name="Harris H.M."/>
            <person name="McCann A."/>
            <person name="Guo C."/>
            <person name="Argimon S."/>
            <person name="Zhang W."/>
            <person name="Yang X."/>
            <person name="Jeffery I.B."/>
            <person name="Cooney J.C."/>
            <person name="Kagawa T.F."/>
            <person name="Liu W."/>
            <person name="Song Y."/>
            <person name="Salvetti E."/>
            <person name="Wrobel A."/>
            <person name="Rasinkangas P."/>
            <person name="Parkhill J."/>
            <person name="Rea M.C."/>
            <person name="O'Sullivan O."/>
            <person name="Ritari J."/>
            <person name="Douillard F.P."/>
            <person name="Paul Ross R."/>
            <person name="Yang R."/>
            <person name="Briner A.E."/>
            <person name="Felis G.E."/>
            <person name="de Vos W.M."/>
            <person name="Barrangou R."/>
            <person name="Klaenhammer T.R."/>
            <person name="Caufield P.W."/>
            <person name="Cui Y."/>
            <person name="Zhang H."/>
            <person name="O'Toole P.W."/>
        </authorList>
    </citation>
    <scope>NUCLEOTIDE SEQUENCE [LARGE SCALE GENOMIC DNA]</scope>
    <source>
        <strain evidence="8 9">DSM 22689</strain>
    </source>
</reference>
<evidence type="ECO:0000313" key="8">
    <source>
        <dbReference type="EMBL" id="KRM89876.1"/>
    </source>
</evidence>
<dbReference type="InterPro" id="IPR023299">
    <property type="entry name" value="ATPase_P-typ_cyto_dom_N"/>
</dbReference>
<evidence type="ECO:0000256" key="3">
    <source>
        <dbReference type="ARBA" id="ARBA00022967"/>
    </source>
</evidence>
<evidence type="ECO:0000259" key="7">
    <source>
        <dbReference type="Pfam" id="PF00122"/>
    </source>
</evidence>
<dbReference type="STRING" id="1423745.GCA_001311215_01518"/>
<dbReference type="SFLD" id="SFLDF00027">
    <property type="entry name" value="p-type_atpase"/>
    <property type="match status" value="1"/>
</dbReference>
<feature type="transmembrane region" description="Helical" evidence="6">
    <location>
        <begin position="253"/>
        <end position="282"/>
    </location>
</feature>
<protein>
    <recommendedName>
        <fullName evidence="7">P-type ATPase A domain-containing protein</fullName>
    </recommendedName>
</protein>
<feature type="transmembrane region" description="Helical" evidence="6">
    <location>
        <begin position="53"/>
        <end position="71"/>
    </location>
</feature>
<dbReference type="SUPFAM" id="SSF81665">
    <property type="entry name" value="Calcium ATPase, transmembrane domain M"/>
    <property type="match status" value="1"/>
</dbReference>
<dbReference type="Gene3D" id="1.20.1110.10">
    <property type="entry name" value="Calcium-transporting ATPase, transmembrane domain"/>
    <property type="match status" value="1"/>
</dbReference>
<dbReference type="PANTHER" id="PTHR42861">
    <property type="entry name" value="CALCIUM-TRANSPORTING ATPASE"/>
    <property type="match status" value="1"/>
</dbReference>
<keyword evidence="3" id="KW-1278">Translocase</keyword>
<gene>
    <name evidence="8" type="ORF">FC87_GL000291</name>
</gene>
<evidence type="ECO:0000256" key="2">
    <source>
        <dbReference type="ARBA" id="ARBA00022692"/>
    </source>
</evidence>
<feature type="domain" description="P-type ATPase A" evidence="7">
    <location>
        <begin position="107"/>
        <end position="205"/>
    </location>
</feature>
<feature type="transmembrane region" description="Helical" evidence="6">
    <location>
        <begin position="599"/>
        <end position="620"/>
    </location>
</feature>
<comment type="subcellular location">
    <subcellularLocation>
        <location evidence="1">Membrane</location>
        <topology evidence="1">Multi-pass membrane protein</topology>
    </subcellularLocation>
</comment>
<dbReference type="PRINTS" id="PR00119">
    <property type="entry name" value="CATATPASE"/>
</dbReference>
<dbReference type="SUPFAM" id="SSF81653">
    <property type="entry name" value="Calcium ATPase, transduction domain A"/>
    <property type="match status" value="1"/>
</dbReference>
<dbReference type="SUPFAM" id="SSF56784">
    <property type="entry name" value="HAD-like"/>
    <property type="match status" value="1"/>
</dbReference>
<name>A0A0R2CIR4_9LACO</name>
<dbReference type="InterPro" id="IPR044492">
    <property type="entry name" value="P_typ_ATPase_HD_dom"/>
</dbReference>
<dbReference type="InterPro" id="IPR008250">
    <property type="entry name" value="ATPase_P-typ_transduc_dom_A_sf"/>
</dbReference>
<dbReference type="Gene3D" id="2.70.150.10">
    <property type="entry name" value="Calcium-transporting ATPase, cytoplasmic transduction domain A"/>
    <property type="match status" value="1"/>
</dbReference>
<proteinExistence type="predicted"/>
<feature type="transmembrane region" description="Helical" evidence="6">
    <location>
        <begin position="686"/>
        <end position="710"/>
    </location>
</feature>
<feature type="transmembrane region" description="Helical" evidence="6">
    <location>
        <begin position="722"/>
        <end position="745"/>
    </location>
</feature>
<comment type="caution">
    <text evidence="8">The sequence shown here is derived from an EMBL/GenBank/DDBJ whole genome shotgun (WGS) entry which is preliminary data.</text>
</comment>
<dbReference type="InterPro" id="IPR036412">
    <property type="entry name" value="HAD-like_sf"/>
</dbReference>
<dbReference type="Pfam" id="PF00702">
    <property type="entry name" value="Hydrolase"/>
    <property type="match status" value="1"/>
</dbReference>
<dbReference type="SFLD" id="SFLDS00003">
    <property type="entry name" value="Haloacid_Dehalogenase"/>
    <property type="match status" value="1"/>
</dbReference>
<dbReference type="GO" id="GO:0016887">
    <property type="term" value="F:ATP hydrolysis activity"/>
    <property type="evidence" value="ECO:0007669"/>
    <property type="project" value="InterPro"/>
</dbReference>
<evidence type="ECO:0000256" key="6">
    <source>
        <dbReference type="SAM" id="Phobius"/>
    </source>
</evidence>
<dbReference type="AlphaFoldDB" id="A0A0R2CIR4"/>
<feature type="transmembrane region" description="Helical" evidence="6">
    <location>
        <begin position="77"/>
        <end position="95"/>
    </location>
</feature>
<dbReference type="Proteomes" id="UP000051586">
    <property type="component" value="Unassembled WGS sequence"/>
</dbReference>
<dbReference type="GO" id="GO:0016020">
    <property type="term" value="C:membrane"/>
    <property type="evidence" value="ECO:0007669"/>
    <property type="project" value="UniProtKB-SubCell"/>
</dbReference>
<feature type="transmembrane region" description="Helical" evidence="6">
    <location>
        <begin position="658"/>
        <end position="680"/>
    </location>
</feature>
<dbReference type="Pfam" id="PF00122">
    <property type="entry name" value="E1-E2_ATPase"/>
    <property type="match status" value="1"/>
</dbReference>
<dbReference type="PATRIC" id="fig|1423745.4.peg.300"/>
<evidence type="ECO:0000256" key="5">
    <source>
        <dbReference type="ARBA" id="ARBA00023136"/>
    </source>
</evidence>
<dbReference type="GO" id="GO:0005524">
    <property type="term" value="F:ATP binding"/>
    <property type="evidence" value="ECO:0007669"/>
    <property type="project" value="InterPro"/>
</dbReference>
<evidence type="ECO:0000256" key="1">
    <source>
        <dbReference type="ARBA" id="ARBA00004141"/>
    </source>
</evidence>
<feature type="transmembrane region" description="Helical" evidence="6">
    <location>
        <begin position="626"/>
        <end position="646"/>
    </location>
</feature>